<dbReference type="Pfam" id="PF05050">
    <property type="entry name" value="Methyltransf_21"/>
    <property type="match status" value="1"/>
</dbReference>
<dbReference type="Gene3D" id="3.40.50.150">
    <property type="entry name" value="Vaccinia Virus protein VP39"/>
    <property type="match status" value="1"/>
</dbReference>
<organism evidence="2 3">
    <name type="scientific">Rhodohalobacter sulfatireducens</name>
    <dbReference type="NCBI Taxonomy" id="2911366"/>
    <lineage>
        <taxon>Bacteria</taxon>
        <taxon>Pseudomonadati</taxon>
        <taxon>Balneolota</taxon>
        <taxon>Balneolia</taxon>
        <taxon>Balneolales</taxon>
        <taxon>Balneolaceae</taxon>
        <taxon>Rhodohalobacter</taxon>
    </lineage>
</organism>
<keyword evidence="3" id="KW-1185">Reference proteome</keyword>
<keyword evidence="2" id="KW-0808">Transferase</keyword>
<sequence length="253" mass="28966">MDSGRYVDVGAYHPEIDSVTKHFYNKGWSGINIEPIDRFWQLFQEMRPRDQNVRTAIGSYEGHVEFHEFGDTGLSGYGEQPDIDILEALEVGMKTKNLPITTLAQIADKFNLSEVEFLKIDVEGAERDVLLGTDFKIFRPKVIVIEAIKPKLPGVSTHAIIPTWPNFENILFENDYEFGLFDGLNRFYFRSESPELQKLLSYPANITDGFILNSNHFLVPNNDQKKESKKLNSIPSIFKKLCKRIISNFRGGK</sequence>
<evidence type="ECO:0000259" key="1">
    <source>
        <dbReference type="Pfam" id="PF05050"/>
    </source>
</evidence>
<keyword evidence="2" id="KW-0489">Methyltransferase</keyword>
<reference evidence="2" key="1">
    <citation type="submission" date="2022-01" db="EMBL/GenBank/DDBJ databases">
        <authorList>
            <person name="Wang Y."/>
        </authorList>
    </citation>
    <scope>NUCLEOTIDE SEQUENCE</scope>
    <source>
        <strain evidence="2">WB101</strain>
    </source>
</reference>
<gene>
    <name evidence="2" type="ORF">L6773_04125</name>
</gene>
<dbReference type="SUPFAM" id="SSF53335">
    <property type="entry name" value="S-adenosyl-L-methionine-dependent methyltransferases"/>
    <property type="match status" value="1"/>
</dbReference>
<dbReference type="GO" id="GO:0032259">
    <property type="term" value="P:methylation"/>
    <property type="evidence" value="ECO:0007669"/>
    <property type="project" value="UniProtKB-KW"/>
</dbReference>
<dbReference type="EMBL" id="JAKLWS010000003">
    <property type="protein sequence ID" value="MCG2587739.1"/>
    <property type="molecule type" value="Genomic_DNA"/>
</dbReference>
<proteinExistence type="predicted"/>
<protein>
    <submittedName>
        <fullName evidence="2">FkbM family methyltransferase</fullName>
    </submittedName>
</protein>
<feature type="domain" description="Methyltransferase FkbM" evidence="1">
    <location>
        <begin position="8"/>
        <end position="171"/>
    </location>
</feature>
<comment type="caution">
    <text evidence="2">The sequence shown here is derived from an EMBL/GenBank/DDBJ whole genome shotgun (WGS) entry which is preliminary data.</text>
</comment>
<dbReference type="GO" id="GO:0008168">
    <property type="term" value="F:methyltransferase activity"/>
    <property type="evidence" value="ECO:0007669"/>
    <property type="project" value="UniProtKB-KW"/>
</dbReference>
<dbReference type="InterPro" id="IPR006342">
    <property type="entry name" value="FkbM_mtfrase"/>
</dbReference>
<evidence type="ECO:0000313" key="2">
    <source>
        <dbReference type="EMBL" id="MCG2587739.1"/>
    </source>
</evidence>
<reference evidence="2" key="2">
    <citation type="submission" date="2024-05" db="EMBL/GenBank/DDBJ databases">
        <title>Rhodohalobacter halophilus gen. nov., sp. nov., a moderately halophilic member of the family Balneolaceae.</title>
        <authorList>
            <person name="Xia J."/>
        </authorList>
    </citation>
    <scope>NUCLEOTIDE SEQUENCE</scope>
    <source>
        <strain evidence="2">WB101</strain>
    </source>
</reference>
<dbReference type="RefSeq" id="WP_237852582.1">
    <property type="nucleotide sequence ID" value="NZ_JAKLWS010000003.1"/>
</dbReference>
<name>A0ABS9KA60_9BACT</name>
<accession>A0ABS9KA60</accession>
<evidence type="ECO:0000313" key="3">
    <source>
        <dbReference type="Proteomes" id="UP001165366"/>
    </source>
</evidence>
<dbReference type="NCBIfam" id="TIGR01444">
    <property type="entry name" value="fkbM_fam"/>
    <property type="match status" value="1"/>
</dbReference>
<dbReference type="InterPro" id="IPR029063">
    <property type="entry name" value="SAM-dependent_MTases_sf"/>
</dbReference>
<dbReference type="Proteomes" id="UP001165366">
    <property type="component" value="Unassembled WGS sequence"/>
</dbReference>